<feature type="compositionally biased region" description="Low complexity" evidence="1">
    <location>
        <begin position="197"/>
        <end position="232"/>
    </location>
</feature>
<feature type="compositionally biased region" description="Basic and acidic residues" evidence="1">
    <location>
        <begin position="415"/>
        <end position="432"/>
    </location>
</feature>
<feature type="compositionally biased region" description="Polar residues" evidence="1">
    <location>
        <begin position="27"/>
        <end position="48"/>
    </location>
</feature>
<feature type="compositionally biased region" description="Polar residues" evidence="1">
    <location>
        <begin position="1549"/>
        <end position="1559"/>
    </location>
</feature>
<feature type="region of interest" description="Disordered" evidence="1">
    <location>
        <begin position="666"/>
        <end position="732"/>
    </location>
</feature>
<feature type="compositionally biased region" description="Polar residues" evidence="1">
    <location>
        <begin position="77"/>
        <end position="94"/>
    </location>
</feature>
<feature type="region of interest" description="Disordered" evidence="1">
    <location>
        <begin position="1540"/>
        <end position="1559"/>
    </location>
</feature>
<feature type="compositionally biased region" description="Low complexity" evidence="1">
    <location>
        <begin position="674"/>
        <end position="684"/>
    </location>
</feature>
<feature type="compositionally biased region" description="Low complexity" evidence="1">
    <location>
        <begin position="931"/>
        <end position="950"/>
    </location>
</feature>
<feature type="region of interest" description="Disordered" evidence="1">
    <location>
        <begin position="394"/>
        <end position="579"/>
    </location>
</feature>
<feature type="region of interest" description="Disordered" evidence="1">
    <location>
        <begin position="1141"/>
        <end position="1176"/>
    </location>
</feature>
<dbReference type="SUPFAM" id="SSF53335">
    <property type="entry name" value="S-adenosyl-L-methionine-dependent methyltransferases"/>
    <property type="match status" value="1"/>
</dbReference>
<dbReference type="AlphaFoldDB" id="A0A1C1CYH3"/>
<feature type="compositionally biased region" description="Polar residues" evidence="1">
    <location>
        <begin position="238"/>
        <end position="250"/>
    </location>
</feature>
<evidence type="ECO:0008006" key="4">
    <source>
        <dbReference type="Google" id="ProtNLM"/>
    </source>
</evidence>
<evidence type="ECO:0000313" key="2">
    <source>
        <dbReference type="EMBL" id="OCT53594.1"/>
    </source>
</evidence>
<dbReference type="InterPro" id="IPR029063">
    <property type="entry name" value="SAM-dependent_MTases_sf"/>
</dbReference>
<dbReference type="eggNOG" id="ENOG502QVZH">
    <property type="taxonomic scope" value="Eukaryota"/>
</dbReference>
<comment type="caution">
    <text evidence="2">The sequence shown here is derived from an EMBL/GenBank/DDBJ whole genome shotgun (WGS) entry which is preliminary data.</text>
</comment>
<protein>
    <recommendedName>
        <fullName evidence="4">Methyltransferase type 11 domain-containing protein</fullName>
    </recommendedName>
</protein>
<feature type="compositionally biased region" description="Low complexity" evidence="1">
    <location>
        <begin position="1401"/>
        <end position="1421"/>
    </location>
</feature>
<feature type="compositionally biased region" description="Low complexity" evidence="1">
    <location>
        <begin position="723"/>
        <end position="732"/>
    </location>
</feature>
<proteinExistence type="predicted"/>
<feature type="region of interest" description="Disordered" evidence="1">
    <location>
        <begin position="597"/>
        <end position="625"/>
    </location>
</feature>
<accession>A0A1C1CYH3</accession>
<dbReference type="EMBL" id="LGRB01000008">
    <property type="protein sequence ID" value="OCT53594.1"/>
    <property type="molecule type" value="Genomic_DNA"/>
</dbReference>
<reference evidence="3" key="1">
    <citation type="submission" date="2015-07" db="EMBL/GenBank/DDBJ databases">
        <authorList>
            <person name="Teixeira M.M."/>
            <person name="Souza R.C."/>
            <person name="Almeida L.G."/>
            <person name="Vicente V.A."/>
            <person name="de Hoog S."/>
            <person name="Bocca A.L."/>
            <person name="de Almeida S.R."/>
            <person name="Vasconcelos A.T."/>
            <person name="Felipe M.S."/>
        </authorList>
    </citation>
    <scope>NUCLEOTIDE SEQUENCE [LARGE SCALE GENOMIC DNA]</scope>
    <source>
        <strain evidence="3">KSF</strain>
    </source>
</reference>
<feature type="compositionally biased region" description="Polar residues" evidence="1">
    <location>
        <begin position="1141"/>
        <end position="1167"/>
    </location>
</feature>
<dbReference type="OrthoDB" id="5382952at2759"/>
<feature type="region of interest" description="Disordered" evidence="1">
    <location>
        <begin position="1002"/>
        <end position="1022"/>
    </location>
</feature>
<feature type="region of interest" description="Disordered" evidence="1">
    <location>
        <begin position="1401"/>
        <end position="1445"/>
    </location>
</feature>
<dbReference type="VEuPathDB" id="FungiDB:CLCR_09432"/>
<feature type="compositionally biased region" description="Basic residues" evidence="1">
    <location>
        <begin position="695"/>
        <end position="709"/>
    </location>
</feature>
<feature type="compositionally biased region" description="Polar residues" evidence="1">
    <location>
        <begin position="127"/>
        <end position="148"/>
    </location>
</feature>
<feature type="compositionally biased region" description="Basic and acidic residues" evidence="1">
    <location>
        <begin position="1422"/>
        <end position="1432"/>
    </location>
</feature>
<feature type="compositionally biased region" description="Low complexity" evidence="1">
    <location>
        <begin position="307"/>
        <end position="318"/>
    </location>
</feature>
<feature type="region of interest" description="Disordered" evidence="1">
    <location>
        <begin position="931"/>
        <end position="956"/>
    </location>
</feature>
<dbReference type="VEuPathDB" id="FungiDB:G647_00550"/>
<name>A0A1C1CYH3_9EURO</name>
<dbReference type="STRING" id="86049.A0A1C1CYH3"/>
<dbReference type="Proteomes" id="UP000094526">
    <property type="component" value="Unassembled WGS sequence"/>
</dbReference>
<gene>
    <name evidence="2" type="ORF">CLCR_09432</name>
</gene>
<feature type="region of interest" description="Disordered" evidence="1">
    <location>
        <begin position="1"/>
        <end position="148"/>
    </location>
</feature>
<feature type="compositionally biased region" description="Polar residues" evidence="1">
    <location>
        <begin position="287"/>
        <end position="296"/>
    </location>
</feature>
<feature type="region of interest" description="Disordered" evidence="1">
    <location>
        <begin position="186"/>
        <end position="357"/>
    </location>
</feature>
<evidence type="ECO:0000256" key="1">
    <source>
        <dbReference type="SAM" id="MobiDB-lite"/>
    </source>
</evidence>
<feature type="compositionally biased region" description="Polar residues" evidence="1">
    <location>
        <begin position="186"/>
        <end position="196"/>
    </location>
</feature>
<feature type="compositionally biased region" description="Polar residues" evidence="1">
    <location>
        <begin position="601"/>
        <end position="614"/>
    </location>
</feature>
<sequence>MSHRKPMYDTQKGASRTGDATVPRTVPTASNNARQLNTTRPNASTRLASRSPPFVREDSTGPPERAGQISTAIPRPSTRNPSQRSISTSKNAPTPSGRGRSTARPESTSQEVPLVMESYHRPRRGEQTSGDRSFARTQDPSDYEQSSLDLGRDAIFGIVMPRANSTARATELPPRLIPELQALAASSTRLPQTSNKSVSSVSSPSTRFSSSPSPWSVSTTTTTPTSWSSTSPGIVQQIPMTNSAKRSQTVPLPAGKRERVPKMPALPESFPPSVEGAWQAKSKETTKSLTRKNTLLHTPAPTPPPRTSSAKHSLSRSSSKSDRQRKASTQEPTPSSSELEHSPLAGRGRTDPDTVGDSWQHRTVAQAHDNLQQSLRNELSASSRREPHTLAAKRTLTADANHSGPAPRVRPIPYYEDRSIRRPDDAAQRQERYNVAQTLPRAPQVPEAPVPNSPGRTGKFSRLGLFGRRTKSPSIEAEKSPRKLQRKGPAAGTGHEGYGRYGKRGRKMSQDDSSARGSESERSASSTRRKPLFSSRTKESRSTSRHNRSSQSDLDEFAATRLKPVPMIGGSRNNIKSESGSQLNIYSTSAPPGPVFDGWGTPTQSKTSLGQQSLRDIPSTARDPMVGPTLALRRSQRFGNDAEGFNLPTPIRTEGLSAPLYINSQDESRSSAFPTSTPSTIPDPSRGDIGFQKPKEKKSRKLRWNIFRRKGTDPEPERPVGLPSSSPEEMPVSVSAIPTSRQMPYYAMIDSESEVNPPEPVGDYLAQVVDFPAVSPLIEGYDADLGEDEQQQEAYEDDIFLPSVPVSPQQTFTRSPPSVPLQNPVEQAPIPTEQPTQRPPRLVRVGRIPPVVQRTEREHKPSRTSFSQPFIRSPAAEEFDAVSGFSDVTPSMPLQISTDVLLSRPFASSDSNQAVNAPNLGEAEFLQFSSRQTSDVSTSSGSAGVSSTLGPPLVPGPSIVGMPGRSTLQTSTYFSGSPSIDEVWNEYDDFIDHVMSPSRARKSIKALAQPESPSLERSGLERRQMIQDPSLGAQPESPSLERSGLERRQMIQDPSLGAQPSDPILSEFPVPAMKRPLYAGAPATSVTPPVVFPPPTMPERLVGDDIRLRRSRIASALHSSMDLSSPLSIRDLLNEYRHQSGSSAKFSERLSTSSASHSLERPTTITSAPDLPSEPSHQENVAMLEVVERSKDPIAQNELHYASLMVSKWLSFGRVLFSPAHDEIQTIPERHILVIDGLGNEDWSIYCAVTYEAQKAFVHDLKEKTHAKGMRMSQPSQHAPDNHRRAEVASFHERFPFPPSFFSVIVLRFPPAMAEAKMKNIIAECRRVLLPGGYLELMLLDLDIVNMGVQTRRAVRELKFRMTTADKQISLRPIIDNVQSVLGSRGFTNISRCVVGVPVAGRPPGSADSSSSSRSSRGSDGFARRRSGDARPGDASPRMTFSQGRKGTNLSLNELLSDRSDNADLRIGKIVSTTARTWWQHCFEASVISDGNLAKSIFADKNVLSECKGRGSSFKMLIAYAQRPVFETRRRTMSEPVVPTLATAGGKRQSPSTGNPRTA</sequence>
<evidence type="ECO:0000313" key="3">
    <source>
        <dbReference type="Proteomes" id="UP000094526"/>
    </source>
</evidence>
<organism evidence="2 3">
    <name type="scientific">Cladophialophora carrionii</name>
    <dbReference type="NCBI Taxonomy" id="86049"/>
    <lineage>
        <taxon>Eukaryota</taxon>
        <taxon>Fungi</taxon>
        <taxon>Dikarya</taxon>
        <taxon>Ascomycota</taxon>
        <taxon>Pezizomycotina</taxon>
        <taxon>Eurotiomycetes</taxon>
        <taxon>Chaetothyriomycetidae</taxon>
        <taxon>Chaetothyriales</taxon>
        <taxon>Herpotrichiellaceae</taxon>
        <taxon>Cladophialophora</taxon>
    </lineage>
</organism>
<feature type="compositionally biased region" description="Basic and acidic residues" evidence="1">
    <location>
        <begin position="508"/>
        <end position="522"/>
    </location>
</feature>
<keyword evidence="3" id="KW-1185">Reference proteome</keyword>